<gene>
    <name evidence="1" type="ORF">VTL71DRAFT_9923</name>
</gene>
<keyword evidence="2" id="KW-1185">Reference proteome</keyword>
<sequence length="81" mass="9269">MCETASSVNSNPLTTTPNFEITTLRQHFTYIYPSRQYVLKYTFTFQRHGAHGSLYIPRLNSRSRSSLLLSSLLTYTGWMGG</sequence>
<dbReference type="Proteomes" id="UP001595075">
    <property type="component" value="Unassembled WGS sequence"/>
</dbReference>
<protein>
    <submittedName>
        <fullName evidence="1">Uncharacterized protein</fullName>
    </submittedName>
</protein>
<proteinExistence type="predicted"/>
<evidence type="ECO:0000313" key="2">
    <source>
        <dbReference type="Proteomes" id="UP001595075"/>
    </source>
</evidence>
<dbReference type="EMBL" id="JAZHXI010000024">
    <property type="protein sequence ID" value="KAL2060101.1"/>
    <property type="molecule type" value="Genomic_DNA"/>
</dbReference>
<organism evidence="1 2">
    <name type="scientific">Oculimacula yallundae</name>
    <dbReference type="NCBI Taxonomy" id="86028"/>
    <lineage>
        <taxon>Eukaryota</taxon>
        <taxon>Fungi</taxon>
        <taxon>Dikarya</taxon>
        <taxon>Ascomycota</taxon>
        <taxon>Pezizomycotina</taxon>
        <taxon>Leotiomycetes</taxon>
        <taxon>Helotiales</taxon>
        <taxon>Ploettnerulaceae</taxon>
        <taxon>Oculimacula</taxon>
    </lineage>
</organism>
<name>A0ABR4BQY4_9HELO</name>
<reference evidence="1 2" key="1">
    <citation type="journal article" date="2024" name="Commun. Biol.">
        <title>Comparative genomic analysis of thermophilic fungi reveals convergent evolutionary adaptations and gene losses.</title>
        <authorList>
            <person name="Steindorff A.S."/>
            <person name="Aguilar-Pontes M.V."/>
            <person name="Robinson A.J."/>
            <person name="Andreopoulos B."/>
            <person name="LaButti K."/>
            <person name="Kuo A."/>
            <person name="Mondo S."/>
            <person name="Riley R."/>
            <person name="Otillar R."/>
            <person name="Haridas S."/>
            <person name="Lipzen A."/>
            <person name="Grimwood J."/>
            <person name="Schmutz J."/>
            <person name="Clum A."/>
            <person name="Reid I.D."/>
            <person name="Moisan M.C."/>
            <person name="Butler G."/>
            <person name="Nguyen T.T.M."/>
            <person name="Dewar K."/>
            <person name="Conant G."/>
            <person name="Drula E."/>
            <person name="Henrissat B."/>
            <person name="Hansel C."/>
            <person name="Singer S."/>
            <person name="Hutchinson M.I."/>
            <person name="de Vries R.P."/>
            <person name="Natvig D.O."/>
            <person name="Powell A.J."/>
            <person name="Tsang A."/>
            <person name="Grigoriev I.V."/>
        </authorList>
    </citation>
    <scope>NUCLEOTIDE SEQUENCE [LARGE SCALE GENOMIC DNA]</scope>
    <source>
        <strain evidence="1 2">CBS 494.80</strain>
    </source>
</reference>
<evidence type="ECO:0000313" key="1">
    <source>
        <dbReference type="EMBL" id="KAL2060101.1"/>
    </source>
</evidence>
<accession>A0ABR4BQY4</accession>
<comment type="caution">
    <text evidence="1">The sequence shown here is derived from an EMBL/GenBank/DDBJ whole genome shotgun (WGS) entry which is preliminary data.</text>
</comment>